<feature type="compositionally biased region" description="Basic and acidic residues" evidence="7">
    <location>
        <begin position="27"/>
        <end position="43"/>
    </location>
</feature>
<feature type="domain" description="JmjC" evidence="9">
    <location>
        <begin position="427"/>
        <end position="612"/>
    </location>
</feature>
<dbReference type="PANTHER" id="PTHR10694">
    <property type="entry name" value="LYSINE-SPECIFIC DEMETHYLASE"/>
    <property type="match status" value="1"/>
</dbReference>
<dbReference type="GO" id="GO:0000785">
    <property type="term" value="C:chromatin"/>
    <property type="evidence" value="ECO:0007669"/>
    <property type="project" value="TreeGrafter"/>
</dbReference>
<accession>A0A8J4BY04</accession>
<dbReference type="GO" id="GO:0032452">
    <property type="term" value="F:histone demethylase activity"/>
    <property type="evidence" value="ECO:0007669"/>
    <property type="project" value="TreeGrafter"/>
</dbReference>
<dbReference type="InterPro" id="IPR011011">
    <property type="entry name" value="Znf_FYVE_PHD"/>
</dbReference>
<gene>
    <name evidence="10" type="ORF">Vretifemale_987</name>
</gene>
<dbReference type="InterPro" id="IPR019787">
    <property type="entry name" value="Znf_PHD-finger"/>
</dbReference>
<dbReference type="AlphaFoldDB" id="A0A8J4BY04"/>
<evidence type="ECO:0000259" key="8">
    <source>
        <dbReference type="PROSITE" id="PS50016"/>
    </source>
</evidence>
<dbReference type="GO" id="GO:0005634">
    <property type="term" value="C:nucleus"/>
    <property type="evidence" value="ECO:0007669"/>
    <property type="project" value="UniProtKB-SubCell"/>
</dbReference>
<feature type="compositionally biased region" description="Polar residues" evidence="7">
    <location>
        <begin position="204"/>
        <end position="221"/>
    </location>
</feature>
<dbReference type="EMBL" id="BNCP01000002">
    <property type="protein sequence ID" value="GIL70385.1"/>
    <property type="molecule type" value="Genomic_DNA"/>
</dbReference>
<dbReference type="CDD" id="cd15543">
    <property type="entry name" value="PHD_RSF1"/>
    <property type="match status" value="1"/>
</dbReference>
<feature type="region of interest" description="Disordered" evidence="7">
    <location>
        <begin position="136"/>
        <end position="222"/>
    </location>
</feature>
<organism evidence="10 11">
    <name type="scientific">Volvox reticuliferus</name>
    <dbReference type="NCBI Taxonomy" id="1737510"/>
    <lineage>
        <taxon>Eukaryota</taxon>
        <taxon>Viridiplantae</taxon>
        <taxon>Chlorophyta</taxon>
        <taxon>core chlorophytes</taxon>
        <taxon>Chlorophyceae</taxon>
        <taxon>CS clade</taxon>
        <taxon>Chlamydomonadales</taxon>
        <taxon>Volvocaceae</taxon>
        <taxon>Volvox</taxon>
    </lineage>
</organism>
<evidence type="ECO:0000256" key="5">
    <source>
        <dbReference type="ARBA" id="ARBA00023242"/>
    </source>
</evidence>
<comment type="caution">
    <text evidence="10">The sequence shown here is derived from an EMBL/GenBank/DDBJ whole genome shotgun (WGS) entry which is preliminary data.</text>
</comment>
<feature type="compositionally biased region" description="Basic and acidic residues" evidence="7">
    <location>
        <begin position="164"/>
        <end position="183"/>
    </location>
</feature>
<evidence type="ECO:0000313" key="10">
    <source>
        <dbReference type="EMBL" id="GIL70385.1"/>
    </source>
</evidence>
<sequence>RYGEEDDPPGSASSGAPKRGQVGAAARRIEELDAVEERKRPRQQDLGQARSQFRSQPQQQQQQQQHQQQQQELLHQIQPQQQQQQLKLKKRQEFLSAAVVDEVRAAAQVKSEEADMAEAAEILEAMMGLRSDRAVFPRGTSMAPKPENRGPQQQLMGQQQLWPEQHEIGQHAHGQDQGQQRDRSMKRRRPTPGPGSGIGALTFPQVTLNPNPAEVANTSARPKQRLLQQQYLARRPLATAAAAVSGGCNGAKDGVARVRPSAKAGRGRGGAAGVAPAAGGAPITPSGNDLSTLVCELCRGGHQEDQILLCDRCDRGFHLFCLSPPLAAVPEGEWLCPQCSSGRRLVADGGTALPGGEMSFHDFERQAQSFKRNYWGGEAKAKKASWEEIESEFWRLVGDGEEQVEVMVATNLDSTVFSSGLPKQDGGAPSHKWNLNYMPRLEGLHPSLLRHVSSPVPGLTASQLHVGMMYSSIAWHLEDHLLYSISYVHLGDPCRCYAVPNSHRAAFEAAVRDAMPASTGIAPPQLLLPPPSSASGSNGGGGVTAAVMLSPRALRAAGVPVYGVTQAAGEFVVTWPGAYHASVSLGLQLGEQINLAPADWLRFAEEAERRQRLSRQRPIFNQQEMLLQTARSECSSYVAGFLVPELHRVIEQEHRLRLALWEQGAVANHAPHMRSLSCSWSGWVAPAVAGGFRRRMNHF</sequence>
<feature type="compositionally biased region" description="Low complexity" evidence="7">
    <location>
        <begin position="150"/>
        <end position="163"/>
    </location>
</feature>
<dbReference type="OrthoDB" id="19286at2759"/>
<feature type="compositionally biased region" description="Polar residues" evidence="7">
    <location>
        <begin position="45"/>
        <end position="55"/>
    </location>
</feature>
<dbReference type="SMART" id="SM00558">
    <property type="entry name" value="JmjC"/>
    <property type="match status" value="1"/>
</dbReference>
<dbReference type="PROSITE" id="PS50016">
    <property type="entry name" value="ZF_PHD_2"/>
    <property type="match status" value="1"/>
</dbReference>
<evidence type="ECO:0000256" key="3">
    <source>
        <dbReference type="ARBA" id="ARBA00022771"/>
    </source>
</evidence>
<keyword evidence="11" id="KW-1185">Reference proteome</keyword>
<evidence type="ECO:0000256" key="4">
    <source>
        <dbReference type="ARBA" id="ARBA00022833"/>
    </source>
</evidence>
<dbReference type="Pfam" id="PF02373">
    <property type="entry name" value="JmjC"/>
    <property type="match status" value="1"/>
</dbReference>
<keyword evidence="4" id="KW-0862">Zinc</keyword>
<dbReference type="SMART" id="SM00249">
    <property type="entry name" value="PHD"/>
    <property type="match status" value="1"/>
</dbReference>
<keyword evidence="2" id="KW-0479">Metal-binding</keyword>
<dbReference type="InterPro" id="IPR019786">
    <property type="entry name" value="Zinc_finger_PHD-type_CS"/>
</dbReference>
<dbReference type="Gene3D" id="3.30.40.10">
    <property type="entry name" value="Zinc/RING finger domain, C3HC4 (zinc finger)"/>
    <property type="match status" value="1"/>
</dbReference>
<feature type="compositionally biased region" description="Low complexity" evidence="7">
    <location>
        <begin position="56"/>
        <end position="85"/>
    </location>
</feature>
<protein>
    <submittedName>
        <fullName evidence="10">Uncharacterized protein</fullName>
    </submittedName>
</protein>
<keyword evidence="3 6" id="KW-0863">Zinc-finger</keyword>
<dbReference type="GO" id="GO:0008270">
    <property type="term" value="F:zinc ion binding"/>
    <property type="evidence" value="ECO:0007669"/>
    <property type="project" value="UniProtKB-KW"/>
</dbReference>
<dbReference type="Proteomes" id="UP000747110">
    <property type="component" value="Unassembled WGS sequence"/>
</dbReference>
<dbReference type="PROSITE" id="PS01359">
    <property type="entry name" value="ZF_PHD_1"/>
    <property type="match status" value="1"/>
</dbReference>
<dbReference type="SUPFAM" id="SSF57903">
    <property type="entry name" value="FYVE/PHD zinc finger"/>
    <property type="match status" value="1"/>
</dbReference>
<proteinExistence type="predicted"/>
<evidence type="ECO:0000256" key="1">
    <source>
        <dbReference type="ARBA" id="ARBA00004123"/>
    </source>
</evidence>
<dbReference type="InterPro" id="IPR013083">
    <property type="entry name" value="Znf_RING/FYVE/PHD"/>
</dbReference>
<dbReference type="GO" id="GO:0010468">
    <property type="term" value="P:regulation of gene expression"/>
    <property type="evidence" value="ECO:0007669"/>
    <property type="project" value="TreeGrafter"/>
</dbReference>
<keyword evidence="5" id="KW-0539">Nucleus</keyword>
<reference evidence="10" key="1">
    <citation type="journal article" date="2021" name="Proc. Natl. Acad. Sci. U.S.A.">
        <title>Three genomes in the algal genus Volvox reveal the fate of a haploid sex-determining region after a transition to homothallism.</title>
        <authorList>
            <person name="Yamamoto K."/>
            <person name="Hamaji T."/>
            <person name="Kawai-Toyooka H."/>
            <person name="Matsuzaki R."/>
            <person name="Takahashi F."/>
            <person name="Nishimura Y."/>
            <person name="Kawachi M."/>
            <person name="Noguchi H."/>
            <person name="Minakuchi Y."/>
            <person name="Umen J.G."/>
            <person name="Toyoda A."/>
            <person name="Nozaki H."/>
        </authorList>
    </citation>
    <scope>NUCLEOTIDE SEQUENCE</scope>
    <source>
        <strain evidence="10">NIES-3786</strain>
    </source>
</reference>
<dbReference type="Pfam" id="PF00628">
    <property type="entry name" value="PHD"/>
    <property type="match status" value="1"/>
</dbReference>
<feature type="domain" description="PHD-type" evidence="8">
    <location>
        <begin position="292"/>
        <end position="342"/>
    </location>
</feature>
<dbReference type="InterPro" id="IPR003347">
    <property type="entry name" value="JmjC_dom"/>
</dbReference>
<feature type="region of interest" description="Disordered" evidence="7">
    <location>
        <begin position="1"/>
        <end position="89"/>
    </location>
</feature>
<evidence type="ECO:0000313" key="11">
    <source>
        <dbReference type="Proteomes" id="UP000747110"/>
    </source>
</evidence>
<dbReference type="InterPro" id="IPR001965">
    <property type="entry name" value="Znf_PHD"/>
</dbReference>
<name>A0A8J4BY04_9CHLO</name>
<dbReference type="Gene3D" id="2.60.120.650">
    <property type="entry name" value="Cupin"/>
    <property type="match status" value="1"/>
</dbReference>
<dbReference type="PROSITE" id="PS51184">
    <property type="entry name" value="JMJC"/>
    <property type="match status" value="1"/>
</dbReference>
<evidence type="ECO:0000256" key="6">
    <source>
        <dbReference type="PROSITE-ProRule" id="PRU00146"/>
    </source>
</evidence>
<dbReference type="SUPFAM" id="SSF51197">
    <property type="entry name" value="Clavaminate synthase-like"/>
    <property type="match status" value="1"/>
</dbReference>
<evidence type="ECO:0000259" key="9">
    <source>
        <dbReference type="PROSITE" id="PS51184"/>
    </source>
</evidence>
<feature type="non-terminal residue" evidence="10">
    <location>
        <position position="699"/>
    </location>
</feature>
<evidence type="ECO:0000256" key="2">
    <source>
        <dbReference type="ARBA" id="ARBA00022723"/>
    </source>
</evidence>
<comment type="subcellular location">
    <subcellularLocation>
        <location evidence="1">Nucleus</location>
    </subcellularLocation>
</comment>
<evidence type="ECO:0000256" key="7">
    <source>
        <dbReference type="SAM" id="MobiDB-lite"/>
    </source>
</evidence>